<sequence>MNISHAPNSYPICKDQWSLPICTPTGQNIFTAIMQMIFSTCLLLFLKLLSVHGEPSVHILAENLEQLITSSTLEWIPYTGHNTVFFTRCCHSVIPID</sequence>
<accession>A0ABQ9J3S5</accession>
<comment type="caution">
    <text evidence="2">The sequence shown here is derived from an EMBL/GenBank/DDBJ whole genome shotgun (WGS) entry which is preliminary data.</text>
</comment>
<keyword evidence="1" id="KW-0812">Transmembrane</keyword>
<dbReference type="EMBL" id="JAPWTJ010001432">
    <property type="protein sequence ID" value="KAJ8971798.1"/>
    <property type="molecule type" value="Genomic_DNA"/>
</dbReference>
<organism evidence="2 3">
    <name type="scientific">Molorchus minor</name>
    <dbReference type="NCBI Taxonomy" id="1323400"/>
    <lineage>
        <taxon>Eukaryota</taxon>
        <taxon>Metazoa</taxon>
        <taxon>Ecdysozoa</taxon>
        <taxon>Arthropoda</taxon>
        <taxon>Hexapoda</taxon>
        <taxon>Insecta</taxon>
        <taxon>Pterygota</taxon>
        <taxon>Neoptera</taxon>
        <taxon>Endopterygota</taxon>
        <taxon>Coleoptera</taxon>
        <taxon>Polyphaga</taxon>
        <taxon>Cucujiformia</taxon>
        <taxon>Chrysomeloidea</taxon>
        <taxon>Cerambycidae</taxon>
        <taxon>Lamiinae</taxon>
        <taxon>Monochamini</taxon>
        <taxon>Molorchus</taxon>
    </lineage>
</organism>
<gene>
    <name evidence="2" type="ORF">NQ317_011714</name>
</gene>
<evidence type="ECO:0000313" key="2">
    <source>
        <dbReference type="EMBL" id="KAJ8971798.1"/>
    </source>
</evidence>
<proteinExistence type="predicted"/>
<evidence type="ECO:0000256" key="1">
    <source>
        <dbReference type="SAM" id="Phobius"/>
    </source>
</evidence>
<name>A0ABQ9J3S5_9CUCU</name>
<keyword evidence="1" id="KW-1133">Transmembrane helix</keyword>
<reference evidence="2" key="1">
    <citation type="journal article" date="2023" name="Insect Mol. Biol.">
        <title>Genome sequencing provides insights into the evolution of gene families encoding plant cell wall-degrading enzymes in longhorned beetles.</title>
        <authorList>
            <person name="Shin N.R."/>
            <person name="Okamura Y."/>
            <person name="Kirsch R."/>
            <person name="Pauchet Y."/>
        </authorList>
    </citation>
    <scope>NUCLEOTIDE SEQUENCE</scope>
    <source>
        <strain evidence="2">MMC_N1</strain>
    </source>
</reference>
<protein>
    <submittedName>
        <fullName evidence="2">Uncharacterized protein</fullName>
    </submittedName>
</protein>
<dbReference type="Proteomes" id="UP001162164">
    <property type="component" value="Unassembled WGS sequence"/>
</dbReference>
<keyword evidence="1" id="KW-0472">Membrane</keyword>
<evidence type="ECO:0000313" key="3">
    <source>
        <dbReference type="Proteomes" id="UP001162164"/>
    </source>
</evidence>
<keyword evidence="3" id="KW-1185">Reference proteome</keyword>
<feature type="transmembrane region" description="Helical" evidence="1">
    <location>
        <begin position="29"/>
        <end position="49"/>
    </location>
</feature>